<dbReference type="GO" id="GO:0080008">
    <property type="term" value="C:Cul4-RING E3 ubiquitin ligase complex"/>
    <property type="evidence" value="ECO:0007669"/>
    <property type="project" value="TreeGrafter"/>
</dbReference>
<reference evidence="4" key="1">
    <citation type="submission" date="2024-02" db="UniProtKB">
        <authorList>
            <consortium name="WormBaseParasite"/>
        </authorList>
    </citation>
    <scope>IDENTIFICATION</scope>
</reference>
<feature type="region of interest" description="Disordered" evidence="2">
    <location>
        <begin position="440"/>
        <end position="459"/>
    </location>
</feature>
<evidence type="ECO:0000256" key="2">
    <source>
        <dbReference type="SAM" id="MobiDB-lite"/>
    </source>
</evidence>
<proteinExistence type="predicted"/>
<sequence length="623" mass="71205">MGCNVSSNGQFEPEKYDSIWSALPSVQTPMDGKRKNSKIMRLNIVSTFKDFRNERVAIHDLLEDREIVMAARAKGVIIQLEDFNAGQKASLDDPHSIYALTHCLLESQLDNGNPYYIHLFGEVLGYVIRPDFNDQEFLNRFGLRKGLALSEASLVLSRLNNPNGIYFRRDASFLREIPFHEPVFIDETTSRDRANYLADSVQRKVNNYHIYQCTTEGINNTYNKAVIMKGLESLKQTVKEFILSHLATDFSARTSNENENGKNEKRKRKHSKLNDEHETAILKVMAAVETHDVILIHGDYGSGKSAVLAKLAKDRSIPLFFGQSGKDLKNQINEENKEICIDDIDVLSKDEILAISSDFVKKNGKLFATSRKIPRALVKNNGELKLFTIQLANSENQDHIKNILCQYLTFVSPQEENESMMSRTFDSETIRIAETIMERTSARDENEMEEGLSARSDSGGWSTEKATILGSMVRFGAKPTTARELIKYSTASICEADLHLMEAEMRGHLLIGSLCILTIASDGIEERQLRRLLAPEDQLLPVSFKRKGRGLIYDFCDDRYGKREEVLALRWRYVRMRIGYYLQMVDLDRHALSISPVCKKVVQKRYLSNEQTLEHFQRMMQRK</sequence>
<organism evidence="3 4">
    <name type="scientific">Mesorhabditis belari</name>
    <dbReference type="NCBI Taxonomy" id="2138241"/>
    <lineage>
        <taxon>Eukaryota</taxon>
        <taxon>Metazoa</taxon>
        <taxon>Ecdysozoa</taxon>
        <taxon>Nematoda</taxon>
        <taxon>Chromadorea</taxon>
        <taxon>Rhabditida</taxon>
        <taxon>Rhabditina</taxon>
        <taxon>Rhabditomorpha</taxon>
        <taxon>Rhabditoidea</taxon>
        <taxon>Rhabditidae</taxon>
        <taxon>Mesorhabditinae</taxon>
        <taxon>Mesorhabditis</taxon>
    </lineage>
</organism>
<dbReference type="SUPFAM" id="SSF52540">
    <property type="entry name" value="P-loop containing nucleoside triphosphate hydrolases"/>
    <property type="match status" value="1"/>
</dbReference>
<keyword evidence="1" id="KW-0677">Repeat</keyword>
<dbReference type="InterPro" id="IPR027417">
    <property type="entry name" value="P-loop_NTPase"/>
</dbReference>
<protein>
    <submittedName>
        <fullName evidence="4">Uncharacterized protein</fullName>
    </submittedName>
</protein>
<evidence type="ECO:0000313" key="4">
    <source>
        <dbReference type="WBParaSite" id="MBELARI_LOCUS6514"/>
    </source>
</evidence>
<name>A0AAF3FHD8_9BILA</name>
<dbReference type="WBParaSite" id="MBELARI_LOCUS6514">
    <property type="protein sequence ID" value="MBELARI_LOCUS6514"/>
    <property type="gene ID" value="MBELARI_LOCUS6514"/>
</dbReference>
<feature type="region of interest" description="Disordered" evidence="2">
    <location>
        <begin position="253"/>
        <end position="274"/>
    </location>
</feature>
<keyword evidence="3" id="KW-1185">Reference proteome</keyword>
<dbReference type="Gene3D" id="3.40.50.300">
    <property type="entry name" value="P-loop containing nucleotide triphosphate hydrolases"/>
    <property type="match status" value="1"/>
</dbReference>
<dbReference type="AlphaFoldDB" id="A0AAF3FHD8"/>
<evidence type="ECO:0000256" key="1">
    <source>
        <dbReference type="ARBA" id="ARBA00022737"/>
    </source>
</evidence>
<evidence type="ECO:0000313" key="3">
    <source>
        <dbReference type="Proteomes" id="UP000887575"/>
    </source>
</evidence>
<dbReference type="PANTHER" id="PTHR19860:SF42">
    <property type="entry name" value="RING-TYPE DOMAIN-CONTAINING PROTEIN"/>
    <property type="match status" value="1"/>
</dbReference>
<dbReference type="Proteomes" id="UP000887575">
    <property type="component" value="Unassembled WGS sequence"/>
</dbReference>
<accession>A0AAF3FHD8</accession>
<dbReference type="PANTHER" id="PTHR19860">
    <property type="entry name" value="DDB1- AND CUL4-ASSOCIATED FACTOR 12-RELATED"/>
    <property type="match status" value="1"/>
</dbReference>
<dbReference type="InterPro" id="IPR051191">
    <property type="entry name" value="DCAF12"/>
</dbReference>